<dbReference type="AlphaFoldDB" id="A0A0A9EYH7"/>
<reference evidence="2" key="2">
    <citation type="journal article" date="2015" name="Data Brief">
        <title>Shoot transcriptome of the giant reed, Arundo donax.</title>
        <authorList>
            <person name="Barrero R.A."/>
            <person name="Guerrero F.D."/>
            <person name="Moolhuijzen P."/>
            <person name="Goolsby J.A."/>
            <person name="Tidwell J."/>
            <person name="Bellgard S.E."/>
            <person name="Bellgard M.I."/>
        </authorList>
    </citation>
    <scope>NUCLEOTIDE SEQUENCE</scope>
    <source>
        <tissue evidence="2">Shoot tissue taken approximately 20 cm above the soil surface</tissue>
    </source>
</reference>
<accession>A0A0A9EYH7</accession>
<reference evidence="2" key="1">
    <citation type="submission" date="2014-09" db="EMBL/GenBank/DDBJ databases">
        <authorList>
            <person name="Magalhaes I.L.F."/>
            <person name="Oliveira U."/>
            <person name="Santos F.R."/>
            <person name="Vidigal T.H.D.A."/>
            <person name="Brescovit A.D."/>
            <person name="Santos A.J."/>
        </authorList>
    </citation>
    <scope>NUCLEOTIDE SEQUENCE</scope>
    <source>
        <tissue evidence="2">Shoot tissue taken approximately 20 cm above the soil surface</tissue>
    </source>
</reference>
<evidence type="ECO:0000256" key="1">
    <source>
        <dbReference type="SAM" id="MobiDB-lite"/>
    </source>
</evidence>
<organism evidence="2">
    <name type="scientific">Arundo donax</name>
    <name type="common">Giant reed</name>
    <name type="synonym">Donax arundinaceus</name>
    <dbReference type="NCBI Taxonomy" id="35708"/>
    <lineage>
        <taxon>Eukaryota</taxon>
        <taxon>Viridiplantae</taxon>
        <taxon>Streptophyta</taxon>
        <taxon>Embryophyta</taxon>
        <taxon>Tracheophyta</taxon>
        <taxon>Spermatophyta</taxon>
        <taxon>Magnoliopsida</taxon>
        <taxon>Liliopsida</taxon>
        <taxon>Poales</taxon>
        <taxon>Poaceae</taxon>
        <taxon>PACMAD clade</taxon>
        <taxon>Arundinoideae</taxon>
        <taxon>Arundineae</taxon>
        <taxon>Arundo</taxon>
    </lineage>
</organism>
<protein>
    <submittedName>
        <fullName evidence="2">Uncharacterized protein</fullName>
    </submittedName>
</protein>
<feature type="region of interest" description="Disordered" evidence="1">
    <location>
        <begin position="16"/>
        <end position="35"/>
    </location>
</feature>
<evidence type="ECO:0000313" key="2">
    <source>
        <dbReference type="EMBL" id="JAE05840.1"/>
    </source>
</evidence>
<name>A0A0A9EYH7_ARUDO</name>
<sequence>MPRRILAELEERGRVKSRFAKQRSHEPKFRTTRLL</sequence>
<dbReference type="EMBL" id="GBRH01192056">
    <property type="protein sequence ID" value="JAE05840.1"/>
    <property type="molecule type" value="Transcribed_RNA"/>
</dbReference>
<proteinExistence type="predicted"/>